<keyword evidence="3" id="KW-1185">Reference proteome</keyword>
<reference evidence="2 3" key="1">
    <citation type="submission" date="2016-04" db="EMBL/GenBank/DDBJ databases">
        <title>A degradative enzymes factory behind the ericoid mycorrhizal symbiosis.</title>
        <authorList>
            <consortium name="DOE Joint Genome Institute"/>
            <person name="Martino E."/>
            <person name="Morin E."/>
            <person name="Grelet G."/>
            <person name="Kuo A."/>
            <person name="Kohler A."/>
            <person name="Daghino S."/>
            <person name="Barry K."/>
            <person name="Choi C."/>
            <person name="Cichocki N."/>
            <person name="Clum A."/>
            <person name="Copeland A."/>
            <person name="Hainaut M."/>
            <person name="Haridas S."/>
            <person name="Labutti K."/>
            <person name="Lindquist E."/>
            <person name="Lipzen A."/>
            <person name="Khouja H.-R."/>
            <person name="Murat C."/>
            <person name="Ohm R."/>
            <person name="Olson A."/>
            <person name="Spatafora J."/>
            <person name="Veneault-Fourrey C."/>
            <person name="Henrissat B."/>
            <person name="Grigoriev I."/>
            <person name="Martin F."/>
            <person name="Perotto S."/>
        </authorList>
    </citation>
    <scope>NUCLEOTIDE SEQUENCE [LARGE SCALE GENOMIC DNA]</scope>
    <source>
        <strain evidence="2 3">E</strain>
    </source>
</reference>
<dbReference type="EMBL" id="KZ613912">
    <property type="protein sequence ID" value="PMD51282.1"/>
    <property type="molecule type" value="Genomic_DNA"/>
</dbReference>
<dbReference type="InParanoid" id="A0A2J6SKI1"/>
<dbReference type="Proteomes" id="UP000235371">
    <property type="component" value="Unassembled WGS sequence"/>
</dbReference>
<name>A0A2J6SKI1_9HELO</name>
<dbReference type="AlphaFoldDB" id="A0A2J6SKI1"/>
<gene>
    <name evidence="2" type="ORF">K444DRAFT_707382</name>
</gene>
<protein>
    <submittedName>
        <fullName evidence="2">Uncharacterized protein</fullName>
    </submittedName>
</protein>
<evidence type="ECO:0000313" key="2">
    <source>
        <dbReference type="EMBL" id="PMD51282.1"/>
    </source>
</evidence>
<proteinExistence type="predicted"/>
<feature type="region of interest" description="Disordered" evidence="1">
    <location>
        <begin position="145"/>
        <end position="165"/>
    </location>
</feature>
<organism evidence="2 3">
    <name type="scientific">Hyaloscypha bicolor E</name>
    <dbReference type="NCBI Taxonomy" id="1095630"/>
    <lineage>
        <taxon>Eukaryota</taxon>
        <taxon>Fungi</taxon>
        <taxon>Dikarya</taxon>
        <taxon>Ascomycota</taxon>
        <taxon>Pezizomycotina</taxon>
        <taxon>Leotiomycetes</taxon>
        <taxon>Helotiales</taxon>
        <taxon>Hyaloscyphaceae</taxon>
        <taxon>Hyaloscypha</taxon>
        <taxon>Hyaloscypha bicolor</taxon>
    </lineage>
</organism>
<accession>A0A2J6SKI1</accession>
<dbReference type="RefSeq" id="XP_024728186.1">
    <property type="nucleotide sequence ID" value="XM_024888159.1"/>
</dbReference>
<evidence type="ECO:0000313" key="3">
    <source>
        <dbReference type="Proteomes" id="UP000235371"/>
    </source>
</evidence>
<sequence>MNTIQLFEICLSRNMDSTGSLNVVETCRHNIHASARSFPFFRFSRIRIYISFGSERVRRVAILFDWPHELVLQSLRGGLKKRSRLWGVEKRGRMRLNTYLTWSDPLFDLNQEPHLFWSTRKGTYPVFCFLDRTDQLPPDRYRVVGSKEPVTTPEHPPIPRDRSSSPRRELCCYELAAGEAEQTTVTRAFQTKDYRYSEQYTIAQYSNRGHCLGQTLADIPLLRLERTTNGESYDLGVDGMKVKTRISRPSPSIMSTFHPHRS</sequence>
<evidence type="ECO:0000256" key="1">
    <source>
        <dbReference type="SAM" id="MobiDB-lite"/>
    </source>
</evidence>
<dbReference type="GeneID" id="36596235"/>